<reference evidence="1 2" key="1">
    <citation type="journal article" date="2020" name="Cell">
        <title>Large-Scale Comparative Analyses of Tick Genomes Elucidate Their Genetic Diversity and Vector Capacities.</title>
        <authorList>
            <consortium name="Tick Genome and Microbiome Consortium (TIGMIC)"/>
            <person name="Jia N."/>
            <person name="Wang J."/>
            <person name="Shi W."/>
            <person name="Du L."/>
            <person name="Sun Y."/>
            <person name="Zhan W."/>
            <person name="Jiang J.F."/>
            <person name="Wang Q."/>
            <person name="Zhang B."/>
            <person name="Ji P."/>
            <person name="Bell-Sakyi L."/>
            <person name="Cui X.M."/>
            <person name="Yuan T.T."/>
            <person name="Jiang B.G."/>
            <person name="Yang W.F."/>
            <person name="Lam T.T."/>
            <person name="Chang Q.C."/>
            <person name="Ding S.J."/>
            <person name="Wang X.J."/>
            <person name="Zhu J.G."/>
            <person name="Ruan X.D."/>
            <person name="Zhao L."/>
            <person name="Wei J.T."/>
            <person name="Ye R.Z."/>
            <person name="Que T.C."/>
            <person name="Du C.H."/>
            <person name="Zhou Y.H."/>
            <person name="Cheng J.X."/>
            <person name="Dai P.F."/>
            <person name="Guo W.B."/>
            <person name="Han X.H."/>
            <person name="Huang E.J."/>
            <person name="Li L.F."/>
            <person name="Wei W."/>
            <person name="Gao Y.C."/>
            <person name="Liu J.Z."/>
            <person name="Shao H.Z."/>
            <person name="Wang X."/>
            <person name="Wang C.C."/>
            <person name="Yang T.C."/>
            <person name="Huo Q.B."/>
            <person name="Li W."/>
            <person name="Chen H.Y."/>
            <person name="Chen S.E."/>
            <person name="Zhou L.G."/>
            <person name="Ni X.B."/>
            <person name="Tian J.H."/>
            <person name="Sheng Y."/>
            <person name="Liu T."/>
            <person name="Pan Y.S."/>
            <person name="Xia L.Y."/>
            <person name="Li J."/>
            <person name="Zhao F."/>
            <person name="Cao W.C."/>
        </authorList>
    </citation>
    <scope>NUCLEOTIDE SEQUENCE [LARGE SCALE GENOMIC DNA]</scope>
    <source>
        <strain evidence="1">HaeL-2018</strain>
    </source>
</reference>
<sequence>MKEPPSPSNFEKMDVGRAVYISPVQALHNSLRLSTLAVGFLVRAIKDNIECEGSLGMLRQRQGPCSDISSSRRRIPTY</sequence>
<organism evidence="1 2">
    <name type="scientific">Haemaphysalis longicornis</name>
    <name type="common">Bush tick</name>
    <dbReference type="NCBI Taxonomy" id="44386"/>
    <lineage>
        <taxon>Eukaryota</taxon>
        <taxon>Metazoa</taxon>
        <taxon>Ecdysozoa</taxon>
        <taxon>Arthropoda</taxon>
        <taxon>Chelicerata</taxon>
        <taxon>Arachnida</taxon>
        <taxon>Acari</taxon>
        <taxon>Parasitiformes</taxon>
        <taxon>Ixodida</taxon>
        <taxon>Ixodoidea</taxon>
        <taxon>Ixodidae</taxon>
        <taxon>Haemaphysalinae</taxon>
        <taxon>Haemaphysalis</taxon>
    </lineage>
</organism>
<gene>
    <name evidence="1" type="ORF">HPB48_003384</name>
</gene>
<name>A0A9J6G3P3_HAELO</name>
<proteinExistence type="predicted"/>
<protein>
    <submittedName>
        <fullName evidence="1">Uncharacterized protein</fullName>
    </submittedName>
</protein>
<keyword evidence="2" id="KW-1185">Reference proteome</keyword>
<dbReference type="AlphaFoldDB" id="A0A9J6G3P3"/>
<accession>A0A9J6G3P3</accession>
<dbReference type="EMBL" id="JABSTR010000006">
    <property type="protein sequence ID" value="KAH9373006.1"/>
    <property type="molecule type" value="Genomic_DNA"/>
</dbReference>
<dbReference type="Proteomes" id="UP000821853">
    <property type="component" value="Chromosome 4"/>
</dbReference>
<evidence type="ECO:0000313" key="1">
    <source>
        <dbReference type="EMBL" id="KAH9373006.1"/>
    </source>
</evidence>
<dbReference type="VEuPathDB" id="VectorBase:HLOH_055972"/>
<comment type="caution">
    <text evidence="1">The sequence shown here is derived from an EMBL/GenBank/DDBJ whole genome shotgun (WGS) entry which is preliminary data.</text>
</comment>
<evidence type="ECO:0000313" key="2">
    <source>
        <dbReference type="Proteomes" id="UP000821853"/>
    </source>
</evidence>